<evidence type="ECO:0000313" key="3">
    <source>
        <dbReference type="EMBL" id="KAK8994050.1"/>
    </source>
</evidence>
<proteinExistence type="predicted"/>
<dbReference type="Pfam" id="PF23559">
    <property type="entry name" value="WHD_DRP"/>
    <property type="match status" value="1"/>
</dbReference>
<organism evidence="3 4">
    <name type="scientific">Hibiscus sabdariffa</name>
    <name type="common">roselle</name>
    <dbReference type="NCBI Taxonomy" id="183260"/>
    <lineage>
        <taxon>Eukaryota</taxon>
        <taxon>Viridiplantae</taxon>
        <taxon>Streptophyta</taxon>
        <taxon>Embryophyta</taxon>
        <taxon>Tracheophyta</taxon>
        <taxon>Spermatophyta</taxon>
        <taxon>Magnoliopsida</taxon>
        <taxon>eudicotyledons</taxon>
        <taxon>Gunneridae</taxon>
        <taxon>Pentapetalae</taxon>
        <taxon>rosids</taxon>
        <taxon>malvids</taxon>
        <taxon>Malvales</taxon>
        <taxon>Malvaceae</taxon>
        <taxon>Malvoideae</taxon>
        <taxon>Hibiscus</taxon>
    </lineage>
</organism>
<sequence>MASKNSMAELNGIYENLNLNWELSENDKFERLKYISLLGYHDICYRAKHCFLYCCILAEVVAERYLTELIGRGLLQDVQRNGSGRPKTCKMHDILRELALSISKSDKFVAKSDGKE</sequence>
<feature type="domain" description="Disease resistance protein winged helix" evidence="2">
    <location>
        <begin position="59"/>
        <end position="99"/>
    </location>
</feature>
<name>A0ABR2Q0R4_9ROSI</name>
<keyword evidence="1" id="KW-0677">Repeat</keyword>
<evidence type="ECO:0000256" key="1">
    <source>
        <dbReference type="ARBA" id="ARBA00022737"/>
    </source>
</evidence>
<evidence type="ECO:0000313" key="4">
    <source>
        <dbReference type="Proteomes" id="UP001396334"/>
    </source>
</evidence>
<keyword evidence="4" id="KW-1185">Reference proteome</keyword>
<comment type="caution">
    <text evidence="3">The sequence shown here is derived from an EMBL/GenBank/DDBJ whole genome shotgun (WGS) entry which is preliminary data.</text>
</comment>
<evidence type="ECO:0000259" key="2">
    <source>
        <dbReference type="Pfam" id="PF23559"/>
    </source>
</evidence>
<dbReference type="Proteomes" id="UP001396334">
    <property type="component" value="Unassembled WGS sequence"/>
</dbReference>
<gene>
    <name evidence="3" type="ORF">V6N11_008257</name>
</gene>
<accession>A0ABR2Q0R4</accession>
<dbReference type="EMBL" id="JBBPBN010000048">
    <property type="protein sequence ID" value="KAK8994050.1"/>
    <property type="molecule type" value="Genomic_DNA"/>
</dbReference>
<dbReference type="InterPro" id="IPR058922">
    <property type="entry name" value="WHD_DRP"/>
</dbReference>
<protein>
    <recommendedName>
        <fullName evidence="2">Disease resistance protein winged helix domain-containing protein</fullName>
    </recommendedName>
</protein>
<reference evidence="3 4" key="1">
    <citation type="journal article" date="2024" name="G3 (Bethesda)">
        <title>Genome assembly of Hibiscus sabdariffa L. provides insights into metabolisms of medicinal natural products.</title>
        <authorList>
            <person name="Kim T."/>
        </authorList>
    </citation>
    <scope>NUCLEOTIDE SEQUENCE [LARGE SCALE GENOMIC DNA]</scope>
    <source>
        <strain evidence="3">TK-2024</strain>
        <tissue evidence="3">Old leaves</tissue>
    </source>
</reference>